<dbReference type="Pfam" id="PF18944">
    <property type="entry name" value="DUF5691"/>
    <property type="match status" value="1"/>
</dbReference>
<comment type="caution">
    <text evidence="3">The sequence shown here is derived from an EMBL/GenBank/DDBJ whole genome shotgun (WGS) entry which is preliminary data.</text>
</comment>
<evidence type="ECO:0000313" key="5">
    <source>
        <dbReference type="Proteomes" id="UP000528608"/>
    </source>
</evidence>
<reference evidence="4" key="2">
    <citation type="submission" date="2015-07" db="EMBL/GenBank/DDBJ databases">
        <authorList>
            <person name="Graham D.E."/>
            <person name="Giannone R.J."/>
            <person name="Gulvik C.A."/>
            <person name="Hettich R.L."/>
            <person name="Klingeman D.M."/>
            <person name="Mahan K.M."/>
            <person name="Parry R.J."/>
            <person name="Spain J.C."/>
        </authorList>
    </citation>
    <scope>NUCLEOTIDE SEQUENCE [LARGE SCALE GENOMIC DNA]</scope>
    <source>
        <strain evidence="4">ATCC 27428</strain>
    </source>
</reference>
<accession>A0A2N8NPK7</accession>
<dbReference type="RefSeq" id="WP_102921351.1">
    <property type="nucleotide sequence ID" value="NZ_JACHJF010000008.1"/>
</dbReference>
<evidence type="ECO:0000313" key="2">
    <source>
        <dbReference type="EMBL" id="MBB5119576.1"/>
    </source>
</evidence>
<dbReference type="InterPro" id="IPR043746">
    <property type="entry name" value="DUF5691"/>
</dbReference>
<dbReference type="Proteomes" id="UP000528608">
    <property type="component" value="Unassembled WGS sequence"/>
</dbReference>
<feature type="region of interest" description="Disordered" evidence="1">
    <location>
        <begin position="169"/>
        <end position="194"/>
    </location>
</feature>
<reference evidence="2 5" key="3">
    <citation type="submission" date="2020-08" db="EMBL/GenBank/DDBJ databases">
        <title>Genomic Encyclopedia of Type Strains, Phase III (KMG-III): the genomes of soil and plant-associated and newly described type strains.</title>
        <authorList>
            <person name="Whitman W."/>
        </authorList>
    </citation>
    <scope>NUCLEOTIDE SEQUENCE [LARGE SCALE GENOMIC DNA]</scope>
    <source>
        <strain evidence="2 5">CECT 3259</strain>
    </source>
</reference>
<dbReference type="Proteomes" id="UP000235945">
    <property type="component" value="Unassembled WGS sequence"/>
</dbReference>
<proteinExistence type="predicted"/>
<gene>
    <name evidence="3" type="ORF">AF335_28295</name>
    <name evidence="2" type="ORF">FHS36_003009</name>
</gene>
<protein>
    <submittedName>
        <fullName evidence="3">Uncharacterized protein</fullName>
    </submittedName>
</protein>
<dbReference type="EMBL" id="LGUI01000011">
    <property type="protein sequence ID" value="PNE30690.1"/>
    <property type="molecule type" value="Genomic_DNA"/>
</dbReference>
<dbReference type="EMBL" id="JACHJF010000008">
    <property type="protein sequence ID" value="MBB5119576.1"/>
    <property type="molecule type" value="Genomic_DNA"/>
</dbReference>
<organism evidence="3 4">
    <name type="scientific">Streptomyces eurocidicus</name>
    <name type="common">Streptoverticillium eurocidicus</name>
    <dbReference type="NCBI Taxonomy" id="66423"/>
    <lineage>
        <taxon>Bacteria</taxon>
        <taxon>Bacillati</taxon>
        <taxon>Actinomycetota</taxon>
        <taxon>Actinomycetes</taxon>
        <taxon>Kitasatosporales</taxon>
        <taxon>Streptomycetaceae</taxon>
        <taxon>Streptomyces</taxon>
    </lineage>
</organism>
<keyword evidence="4" id="KW-1185">Reference proteome</keyword>
<reference evidence="3" key="1">
    <citation type="submission" date="2015-07" db="EMBL/GenBank/DDBJ databases">
        <authorList>
            <person name="Noorani M."/>
        </authorList>
    </citation>
    <scope>NUCLEOTIDE SEQUENCE [LARGE SCALE GENOMIC DNA]</scope>
    <source>
        <strain evidence="3">ATCC 27428</strain>
    </source>
</reference>
<evidence type="ECO:0000313" key="3">
    <source>
        <dbReference type="EMBL" id="PNE30690.1"/>
    </source>
</evidence>
<sequence>MTVTWDDLVSAALLGTGRRTPPVLPRPGQDTAAALLDAAALHTVRRRAGLRPVVVRERPATAPEDPRPEPPPAARRRLALLLADRSAPGGGGGRRGSAPDLTELLPQWLATANRHGYRAPAPLLPALLEAGRARTDLRAAALTLGGPRARWLAGLNPQWRYALRACPSDGAPPHHHTTDTRTGAGTGTGGTEASNSLWEEGLFAERVTVLASLRRRDPAAGRELLAGTWAAERAEDRLMFLDALRPELSPDDEPFLERALSDRSRNVRATAAELLSALPGSALAARMDERARTCVALERADGAVRIVVEAPHECDKGMQRDGVVPKPPNGRGERSWWLTQVVEATPPAVWCERFGGLSPEEVVALPVADGWQPDLHAAWCRAAVRQRDAAWSRALLGPATTPPTAEGSSWRDPAKLLSALEPGERAEWVADFVAVHGLSDAFRLLGVCAVPWAEPLGTAVVDALDIARDAGSYPWSFSGVMGLAERCLDPAQADRLEVLTALPEDSPEPAGSPGAAAYWSEAFQRLVGTLRLRATMRAELAGVGVSPTRPFP</sequence>
<evidence type="ECO:0000256" key="1">
    <source>
        <dbReference type="SAM" id="MobiDB-lite"/>
    </source>
</evidence>
<dbReference type="AlphaFoldDB" id="A0A2N8NPK7"/>
<name>A0A2N8NPK7_STREU</name>
<dbReference type="OrthoDB" id="262508at2"/>
<evidence type="ECO:0000313" key="4">
    <source>
        <dbReference type="Proteomes" id="UP000235945"/>
    </source>
</evidence>